<name>A0ABR3JNF8_9AGAR</name>
<keyword evidence="7" id="KW-0503">Monooxygenase</keyword>
<evidence type="ECO:0000256" key="7">
    <source>
        <dbReference type="ARBA" id="ARBA00023033"/>
    </source>
</evidence>
<sequence length="56" mass="6464">MWIQYTDLAEVYGPVLHLTTLGKHTVVLNSVKAAHELLEKRSRLYSDRPQNPMTEL</sequence>
<comment type="similarity">
    <text evidence="2">Belongs to the cytochrome P450 family.</text>
</comment>
<keyword evidence="6" id="KW-0408">Iron</keyword>
<keyword evidence="5" id="KW-0560">Oxidoreductase</keyword>
<comment type="cofactor">
    <cofactor evidence="1">
        <name>heme</name>
        <dbReference type="ChEBI" id="CHEBI:30413"/>
    </cofactor>
</comment>
<dbReference type="PANTHER" id="PTHR46300">
    <property type="entry name" value="P450, PUTATIVE (EUROFUNG)-RELATED-RELATED"/>
    <property type="match status" value="1"/>
</dbReference>
<dbReference type="PANTHER" id="PTHR46300:SF5">
    <property type="entry name" value="CYTOCHROME P450"/>
    <property type="match status" value="1"/>
</dbReference>
<evidence type="ECO:0000313" key="8">
    <source>
        <dbReference type="EMBL" id="KAL0957037.1"/>
    </source>
</evidence>
<dbReference type="EMBL" id="JASNQZ010000006">
    <property type="protein sequence ID" value="KAL0957037.1"/>
    <property type="molecule type" value="Genomic_DNA"/>
</dbReference>
<keyword evidence="9" id="KW-1185">Reference proteome</keyword>
<protein>
    <recommendedName>
        <fullName evidence="10">Cytochrome P450</fullName>
    </recommendedName>
</protein>
<comment type="caution">
    <text evidence="8">The sequence shown here is derived from an EMBL/GenBank/DDBJ whole genome shotgun (WGS) entry which is preliminary data.</text>
</comment>
<keyword evidence="3" id="KW-0349">Heme</keyword>
<accession>A0ABR3JNF8</accession>
<keyword evidence="4" id="KW-0479">Metal-binding</keyword>
<evidence type="ECO:0000256" key="3">
    <source>
        <dbReference type="ARBA" id="ARBA00022617"/>
    </source>
</evidence>
<dbReference type="Gene3D" id="1.10.630.10">
    <property type="entry name" value="Cytochrome P450"/>
    <property type="match status" value="1"/>
</dbReference>
<evidence type="ECO:0008006" key="10">
    <source>
        <dbReference type="Google" id="ProtNLM"/>
    </source>
</evidence>
<dbReference type="Pfam" id="PF00067">
    <property type="entry name" value="p450"/>
    <property type="match status" value="1"/>
</dbReference>
<dbReference type="InterPro" id="IPR036396">
    <property type="entry name" value="Cyt_P450_sf"/>
</dbReference>
<evidence type="ECO:0000256" key="1">
    <source>
        <dbReference type="ARBA" id="ARBA00001971"/>
    </source>
</evidence>
<proteinExistence type="inferred from homology"/>
<dbReference type="InterPro" id="IPR001128">
    <property type="entry name" value="Cyt_P450"/>
</dbReference>
<gene>
    <name evidence="8" type="ORF">HGRIS_003137</name>
</gene>
<evidence type="ECO:0000256" key="6">
    <source>
        <dbReference type="ARBA" id="ARBA00023004"/>
    </source>
</evidence>
<evidence type="ECO:0000313" key="9">
    <source>
        <dbReference type="Proteomes" id="UP001556367"/>
    </source>
</evidence>
<organism evidence="8 9">
    <name type="scientific">Hohenbuehelia grisea</name>
    <dbReference type="NCBI Taxonomy" id="104357"/>
    <lineage>
        <taxon>Eukaryota</taxon>
        <taxon>Fungi</taxon>
        <taxon>Dikarya</taxon>
        <taxon>Basidiomycota</taxon>
        <taxon>Agaricomycotina</taxon>
        <taxon>Agaricomycetes</taxon>
        <taxon>Agaricomycetidae</taxon>
        <taxon>Agaricales</taxon>
        <taxon>Pleurotineae</taxon>
        <taxon>Pleurotaceae</taxon>
        <taxon>Hohenbuehelia</taxon>
    </lineage>
</organism>
<reference evidence="9" key="1">
    <citation type="submission" date="2024-06" db="EMBL/GenBank/DDBJ databases">
        <title>Multi-omics analyses provide insights into the biosynthesis of the anticancer antibiotic pleurotin in Hohenbuehelia grisea.</title>
        <authorList>
            <person name="Weaver J.A."/>
            <person name="Alberti F."/>
        </authorList>
    </citation>
    <scope>NUCLEOTIDE SEQUENCE [LARGE SCALE GENOMIC DNA]</scope>
    <source>
        <strain evidence="9">T-177</strain>
    </source>
</reference>
<dbReference type="InterPro" id="IPR050364">
    <property type="entry name" value="Cytochrome_P450_fung"/>
</dbReference>
<dbReference type="SUPFAM" id="SSF48264">
    <property type="entry name" value="Cytochrome P450"/>
    <property type="match status" value="1"/>
</dbReference>
<evidence type="ECO:0000256" key="5">
    <source>
        <dbReference type="ARBA" id="ARBA00023002"/>
    </source>
</evidence>
<evidence type="ECO:0000256" key="4">
    <source>
        <dbReference type="ARBA" id="ARBA00022723"/>
    </source>
</evidence>
<dbReference type="Proteomes" id="UP001556367">
    <property type="component" value="Unassembled WGS sequence"/>
</dbReference>
<evidence type="ECO:0000256" key="2">
    <source>
        <dbReference type="ARBA" id="ARBA00010617"/>
    </source>
</evidence>